<comment type="subcellular location">
    <subcellularLocation>
        <location evidence="1">Membrane</location>
        <topology evidence="1">Multi-pass membrane protein</topology>
    </subcellularLocation>
</comment>
<feature type="transmembrane region" description="Helical" evidence="7">
    <location>
        <begin position="180"/>
        <end position="199"/>
    </location>
</feature>
<gene>
    <name evidence="9" type="ORF">ACJRO7_006769</name>
</gene>
<evidence type="ECO:0000256" key="7">
    <source>
        <dbReference type="SAM" id="Phobius"/>
    </source>
</evidence>
<dbReference type="InterPro" id="IPR036770">
    <property type="entry name" value="Ankyrin_rpt-contain_sf"/>
</dbReference>
<comment type="caution">
    <text evidence="9">The sequence shown here is derived from an EMBL/GenBank/DDBJ whole genome shotgun (WGS) entry which is preliminary data.</text>
</comment>
<feature type="transmembrane region" description="Helical" evidence="7">
    <location>
        <begin position="150"/>
        <end position="174"/>
    </location>
</feature>
<keyword evidence="3" id="KW-0677">Repeat</keyword>
<keyword evidence="5" id="KW-0040">ANK repeat</keyword>
<dbReference type="InterPro" id="IPR026961">
    <property type="entry name" value="PGG_dom"/>
</dbReference>
<evidence type="ECO:0000256" key="6">
    <source>
        <dbReference type="ARBA" id="ARBA00023136"/>
    </source>
</evidence>
<evidence type="ECO:0000313" key="10">
    <source>
        <dbReference type="Proteomes" id="UP001634007"/>
    </source>
</evidence>
<dbReference type="AlphaFoldDB" id="A0ABD3IMW9"/>
<feature type="transmembrane region" description="Helical" evidence="7">
    <location>
        <begin position="275"/>
        <end position="300"/>
    </location>
</feature>
<name>A0ABD3IMW9_EUCGL</name>
<dbReference type="Proteomes" id="UP001634007">
    <property type="component" value="Unassembled WGS sequence"/>
</dbReference>
<reference evidence="9 10" key="1">
    <citation type="submission" date="2024-11" db="EMBL/GenBank/DDBJ databases">
        <title>Chromosome-level genome assembly of Eucalyptus globulus Labill. provides insights into its genome evolution.</title>
        <authorList>
            <person name="Li X."/>
        </authorList>
    </citation>
    <scope>NUCLEOTIDE SEQUENCE [LARGE SCALE GENOMIC DNA]</scope>
    <source>
        <strain evidence="9">CL2024</strain>
        <tissue evidence="9">Fresh tender leaves</tissue>
    </source>
</reference>
<dbReference type="Pfam" id="PF13962">
    <property type="entry name" value="PGG"/>
    <property type="match status" value="1"/>
</dbReference>
<proteinExistence type="predicted"/>
<evidence type="ECO:0000256" key="3">
    <source>
        <dbReference type="ARBA" id="ARBA00022737"/>
    </source>
</evidence>
<feature type="transmembrane region" description="Helical" evidence="7">
    <location>
        <begin position="206"/>
        <end position="233"/>
    </location>
</feature>
<keyword evidence="10" id="KW-1185">Reference proteome</keyword>
<evidence type="ECO:0000256" key="4">
    <source>
        <dbReference type="ARBA" id="ARBA00022989"/>
    </source>
</evidence>
<feature type="transmembrane region" description="Helical" evidence="7">
    <location>
        <begin position="108"/>
        <end position="129"/>
    </location>
</feature>
<dbReference type="EMBL" id="JBJKBG010000011">
    <property type="protein sequence ID" value="KAL3714918.1"/>
    <property type="molecule type" value="Genomic_DNA"/>
</dbReference>
<dbReference type="Gene3D" id="1.25.40.20">
    <property type="entry name" value="Ankyrin repeat-containing domain"/>
    <property type="match status" value="1"/>
</dbReference>
<evidence type="ECO:0000313" key="9">
    <source>
        <dbReference type="EMBL" id="KAL3714918.1"/>
    </source>
</evidence>
<dbReference type="PANTHER" id="PTHR24186:SF46">
    <property type="entry name" value="PROTEIN ACCELERATED CELL DEATH 6-LIKE"/>
    <property type="match status" value="1"/>
</dbReference>
<keyword evidence="6 7" id="KW-0472">Membrane</keyword>
<sequence>MTSKDVNGNTPLHLASMHNHCPVLLTLTRDNRDALKLLNNDKLTALDVAMESESLSTKYSPLQGRAILIAAGIPRTKGRDIWSPRKQSSVVSKSPRTKGTSDDINTPLVVATLVASVTFTAGITLPGGYNSSSDRHPGTAILQNKKVFQLFMISDMLAIYSSILAFTFLLWSYVSAGPSLFVALTSMSVAFLAAAIVAVSKLSWLLTWLWILVLCITVVYLTMLIMVFIALMFPFSKAAMRAMSLYYLVPAQPGYAVPQIVKMHWQTYRNRGVPFLFRILFPLPAAFLWAIDDLILRLIFNS</sequence>
<organism evidence="9 10">
    <name type="scientific">Eucalyptus globulus</name>
    <name type="common">Tasmanian blue gum</name>
    <dbReference type="NCBI Taxonomy" id="34317"/>
    <lineage>
        <taxon>Eukaryota</taxon>
        <taxon>Viridiplantae</taxon>
        <taxon>Streptophyta</taxon>
        <taxon>Embryophyta</taxon>
        <taxon>Tracheophyta</taxon>
        <taxon>Spermatophyta</taxon>
        <taxon>Magnoliopsida</taxon>
        <taxon>eudicotyledons</taxon>
        <taxon>Gunneridae</taxon>
        <taxon>Pentapetalae</taxon>
        <taxon>rosids</taxon>
        <taxon>malvids</taxon>
        <taxon>Myrtales</taxon>
        <taxon>Myrtaceae</taxon>
        <taxon>Myrtoideae</taxon>
        <taxon>Eucalypteae</taxon>
        <taxon>Eucalyptus</taxon>
    </lineage>
</organism>
<evidence type="ECO:0000256" key="5">
    <source>
        <dbReference type="ARBA" id="ARBA00023043"/>
    </source>
</evidence>
<keyword evidence="2 7" id="KW-0812">Transmembrane</keyword>
<evidence type="ECO:0000256" key="2">
    <source>
        <dbReference type="ARBA" id="ARBA00022692"/>
    </source>
</evidence>
<dbReference type="PANTHER" id="PTHR24186">
    <property type="entry name" value="PROTEIN PHOSPHATASE 1 REGULATORY SUBUNIT"/>
    <property type="match status" value="1"/>
</dbReference>
<accession>A0ABD3IMW9</accession>
<protein>
    <recommendedName>
        <fullName evidence="8">PGG domain-containing protein</fullName>
    </recommendedName>
</protein>
<keyword evidence="4 7" id="KW-1133">Transmembrane helix</keyword>
<feature type="domain" description="PGG" evidence="8">
    <location>
        <begin position="99"/>
        <end position="196"/>
    </location>
</feature>
<dbReference type="GO" id="GO:0016020">
    <property type="term" value="C:membrane"/>
    <property type="evidence" value="ECO:0007669"/>
    <property type="project" value="UniProtKB-SubCell"/>
</dbReference>
<evidence type="ECO:0000259" key="8">
    <source>
        <dbReference type="Pfam" id="PF13962"/>
    </source>
</evidence>
<evidence type="ECO:0000256" key="1">
    <source>
        <dbReference type="ARBA" id="ARBA00004141"/>
    </source>
</evidence>
<dbReference type="SUPFAM" id="SSF48403">
    <property type="entry name" value="Ankyrin repeat"/>
    <property type="match status" value="1"/>
</dbReference>